<keyword evidence="8 10" id="KW-0472">Membrane</keyword>
<evidence type="ECO:0000256" key="2">
    <source>
        <dbReference type="ARBA" id="ARBA00005895"/>
    </source>
</evidence>
<dbReference type="GO" id="GO:0045259">
    <property type="term" value="C:proton-transporting ATP synthase complex"/>
    <property type="evidence" value="ECO:0007669"/>
    <property type="project" value="UniProtKB-KW"/>
</dbReference>
<dbReference type="PANTHER" id="PTHR13080:SF20">
    <property type="entry name" value="ATP SYNTHASE SUBUNIT F, MITOCHONDRIAL-RELATED"/>
    <property type="match status" value="1"/>
</dbReference>
<keyword evidence="10" id="KW-1133">Transmembrane helix</keyword>
<keyword evidence="9" id="KW-0066">ATP synthesis</keyword>
<protein>
    <recommendedName>
        <fullName evidence="13">ATP synthase subunit f, mitochondrial</fullName>
    </recommendedName>
</protein>
<keyword evidence="7" id="KW-0496">Mitochondrion</keyword>
<keyword evidence="3" id="KW-0813">Transport</keyword>
<evidence type="ECO:0000256" key="4">
    <source>
        <dbReference type="ARBA" id="ARBA00022547"/>
    </source>
</evidence>
<organism evidence="11 12">
    <name type="scientific">Lymnaea stagnalis</name>
    <name type="common">Great pond snail</name>
    <name type="synonym">Helix stagnalis</name>
    <dbReference type="NCBI Taxonomy" id="6523"/>
    <lineage>
        <taxon>Eukaryota</taxon>
        <taxon>Metazoa</taxon>
        <taxon>Spiralia</taxon>
        <taxon>Lophotrochozoa</taxon>
        <taxon>Mollusca</taxon>
        <taxon>Gastropoda</taxon>
        <taxon>Heterobranchia</taxon>
        <taxon>Euthyneura</taxon>
        <taxon>Panpulmonata</taxon>
        <taxon>Hygrophila</taxon>
        <taxon>Lymnaeoidea</taxon>
        <taxon>Lymnaeidae</taxon>
        <taxon>Lymnaea</taxon>
    </lineage>
</organism>
<comment type="similarity">
    <text evidence="2">Belongs to the ATPase F chain family.</text>
</comment>
<evidence type="ECO:0008006" key="13">
    <source>
        <dbReference type="Google" id="ProtNLM"/>
    </source>
</evidence>
<dbReference type="PANTHER" id="PTHR13080">
    <property type="entry name" value="ATP SYNTHASE F CHAIN, MITOCHONDRIAL-RELATED"/>
    <property type="match status" value="1"/>
</dbReference>
<evidence type="ECO:0000256" key="10">
    <source>
        <dbReference type="SAM" id="Phobius"/>
    </source>
</evidence>
<evidence type="ECO:0000313" key="11">
    <source>
        <dbReference type="EMBL" id="CAL1529394.1"/>
    </source>
</evidence>
<dbReference type="Proteomes" id="UP001497497">
    <property type="component" value="Unassembled WGS sequence"/>
</dbReference>
<evidence type="ECO:0000256" key="5">
    <source>
        <dbReference type="ARBA" id="ARBA00022781"/>
    </source>
</evidence>
<comment type="subcellular location">
    <subcellularLocation>
        <location evidence="1">Mitochondrion membrane</location>
    </subcellularLocation>
</comment>
<dbReference type="AlphaFoldDB" id="A0AAV2H9A1"/>
<feature type="transmembrane region" description="Helical" evidence="10">
    <location>
        <begin position="75"/>
        <end position="97"/>
    </location>
</feature>
<proteinExistence type="inferred from homology"/>
<reference evidence="11 12" key="1">
    <citation type="submission" date="2024-04" db="EMBL/GenBank/DDBJ databases">
        <authorList>
            <consortium name="Genoscope - CEA"/>
            <person name="William W."/>
        </authorList>
    </citation>
    <scope>NUCLEOTIDE SEQUENCE [LARGE SCALE GENOMIC DNA]</scope>
</reference>
<evidence type="ECO:0000256" key="1">
    <source>
        <dbReference type="ARBA" id="ARBA00004325"/>
    </source>
</evidence>
<dbReference type="GO" id="GO:0031966">
    <property type="term" value="C:mitochondrial membrane"/>
    <property type="evidence" value="ECO:0007669"/>
    <property type="project" value="UniProtKB-SubCell"/>
</dbReference>
<dbReference type="InterPro" id="IPR019344">
    <property type="entry name" value="F1F0-ATPsyn_F_prd"/>
</dbReference>
<gene>
    <name evidence="11" type="ORF">GSLYS_00003549001</name>
</gene>
<dbReference type="GO" id="GO:0046933">
    <property type="term" value="F:proton-transporting ATP synthase activity, rotational mechanism"/>
    <property type="evidence" value="ECO:0007669"/>
    <property type="project" value="TreeGrafter"/>
</dbReference>
<evidence type="ECO:0000256" key="8">
    <source>
        <dbReference type="ARBA" id="ARBA00023136"/>
    </source>
</evidence>
<evidence type="ECO:0000313" key="12">
    <source>
        <dbReference type="Proteomes" id="UP001497497"/>
    </source>
</evidence>
<evidence type="ECO:0000256" key="9">
    <source>
        <dbReference type="ARBA" id="ARBA00023310"/>
    </source>
</evidence>
<keyword evidence="5" id="KW-0375">Hydrogen ion transport</keyword>
<comment type="caution">
    <text evidence="11">The sequence shown here is derived from an EMBL/GenBank/DDBJ whole genome shotgun (WGS) entry which is preliminary data.</text>
</comment>
<dbReference type="GO" id="GO:0042776">
    <property type="term" value="P:proton motive force-driven mitochondrial ATP synthesis"/>
    <property type="evidence" value="ECO:0007669"/>
    <property type="project" value="TreeGrafter"/>
</dbReference>
<keyword evidence="12" id="KW-1185">Reference proteome</keyword>
<dbReference type="Pfam" id="PF10206">
    <property type="entry name" value="WRW"/>
    <property type="match status" value="1"/>
</dbReference>
<keyword evidence="4" id="KW-0138">CF(0)</keyword>
<evidence type="ECO:0000256" key="7">
    <source>
        <dbReference type="ARBA" id="ARBA00023128"/>
    </source>
</evidence>
<evidence type="ECO:0000256" key="6">
    <source>
        <dbReference type="ARBA" id="ARBA00023065"/>
    </source>
</evidence>
<evidence type="ECO:0000256" key="3">
    <source>
        <dbReference type="ARBA" id="ARBA00022448"/>
    </source>
</evidence>
<sequence>MTYQPGRYAKEYNPKIHGPYHPGRFYGKPDTPLGQVKLGDLGSWFARQNKSPSALWGALHRGYWRWALKNMHVKVIGFAPIGQAIMCMSTYYFFLLYSERKYHRHCKYH</sequence>
<accession>A0AAV2H9A1</accession>
<dbReference type="EMBL" id="CAXITT010000047">
    <property type="protein sequence ID" value="CAL1529394.1"/>
    <property type="molecule type" value="Genomic_DNA"/>
</dbReference>
<keyword evidence="6" id="KW-0406">Ion transport</keyword>
<name>A0AAV2H9A1_LYMST</name>
<keyword evidence="10" id="KW-0812">Transmembrane</keyword>